<reference evidence="2 3" key="1">
    <citation type="submission" date="2024-05" db="EMBL/GenBank/DDBJ databases">
        <title>Genetic variation in Jamaican populations of the coffee berry borer (Hypothenemus hampei).</title>
        <authorList>
            <person name="Errbii M."/>
            <person name="Myrie A."/>
        </authorList>
    </citation>
    <scope>NUCLEOTIDE SEQUENCE [LARGE SCALE GENOMIC DNA]</scope>
    <source>
        <strain evidence="2">JA-Hopewell-2020-01-JO</strain>
        <tissue evidence="2">Whole body</tissue>
    </source>
</reference>
<dbReference type="AlphaFoldDB" id="A0ABD1ELC1"/>
<name>A0ABD1ELC1_HYPHA</name>
<protein>
    <recommendedName>
        <fullName evidence="1">Coiled-coil protein 142 C-terminal domain-containing protein</fullName>
    </recommendedName>
</protein>
<dbReference type="EMBL" id="JBDJPC010000006">
    <property type="protein sequence ID" value="KAL1497299.1"/>
    <property type="molecule type" value="Genomic_DNA"/>
</dbReference>
<evidence type="ECO:0000259" key="1">
    <source>
        <dbReference type="Pfam" id="PF14923"/>
    </source>
</evidence>
<sequence>MSSIFLTLVKWLPPSIVEYDVSFQKCIQLKSECFNLIRQLEQVAHSVRLVQHSKVTSLNDCKLPLKDMKKIDEALIKAVNQFSRCFQDILVSNAHPLLGNKFKIYKELLQKTKLQLCYILQSFICEISCLFLYHGDEILTLSLKFSTYYNQLLAMDSKFSLPTNSNSVCTNTCPYIMLPLRKFSITRFLQLLAIHRAEFCCHKLIDCLLETYKTQDISEEDYSSDNSSVEIYMALTKHLSPPVELQNLSPKKESNVSETNSLGGFVNLEKLINDEDERLLKILNETNKIAPEMFGKEAIKKLKNGETKISAKTTERVLEYYEQILWAEVGNYLEHIVLWWAASPLAARPPRSSQHLREWIHNFVPTADVPSVVLSALTSLADGLAVHVTSTLWDQCFRKALVSAKTIGNPETGQLFCKVLQELVVLCNLCEVTPDWIVGAPLEELPLVEQIPILHRLDHSLHTTRLWALNECRKIANNWNVKAFFVITHTDIVNCFLQLNDLRVADHTVLIAKGNLTVHVEVCALMRSKLVSEVKENIAQLKEIPNECVNCLATICKVINLANLQMIFPPRNLWKIKREDIPSIAGSYVKKYLDKMLAPVLKTIDNDTICNMVLTLICESWLEHIYNEKIKFSHFGAFQLLSDFAYVSTWIEECTFITEQMKEKLLKNELLRRCEGVGKLLLRCPGEKLKMVDKEMIKKNENTDEDSQNKQQMPPEMYVPNQEQWLELRASRRKSLFNPLCC</sequence>
<feature type="domain" description="Coiled-coil protein 142 C-terminal" evidence="1">
    <location>
        <begin position="325"/>
        <end position="691"/>
    </location>
</feature>
<organism evidence="2 3">
    <name type="scientific">Hypothenemus hampei</name>
    <name type="common">Coffee berry borer</name>
    <dbReference type="NCBI Taxonomy" id="57062"/>
    <lineage>
        <taxon>Eukaryota</taxon>
        <taxon>Metazoa</taxon>
        <taxon>Ecdysozoa</taxon>
        <taxon>Arthropoda</taxon>
        <taxon>Hexapoda</taxon>
        <taxon>Insecta</taxon>
        <taxon>Pterygota</taxon>
        <taxon>Neoptera</taxon>
        <taxon>Endopterygota</taxon>
        <taxon>Coleoptera</taxon>
        <taxon>Polyphaga</taxon>
        <taxon>Cucujiformia</taxon>
        <taxon>Curculionidae</taxon>
        <taxon>Scolytinae</taxon>
        <taxon>Hypothenemus</taxon>
    </lineage>
</organism>
<dbReference type="PANTHER" id="PTHR21436:SF2">
    <property type="entry name" value="COILED-COIL DOMAIN-CONTAINING PROTEIN 142"/>
    <property type="match status" value="1"/>
</dbReference>
<accession>A0ABD1ELC1</accession>
<comment type="caution">
    <text evidence="2">The sequence shown here is derived from an EMBL/GenBank/DDBJ whole genome shotgun (WGS) entry which is preliminary data.</text>
</comment>
<dbReference type="InterPro" id="IPR026700">
    <property type="entry name" value="CCDC142"/>
</dbReference>
<proteinExistence type="predicted"/>
<evidence type="ECO:0000313" key="2">
    <source>
        <dbReference type="EMBL" id="KAL1497299.1"/>
    </source>
</evidence>
<dbReference type="InterPro" id="IPR055350">
    <property type="entry name" value="CCDC142_C"/>
</dbReference>
<dbReference type="PANTHER" id="PTHR21436">
    <property type="entry name" value="COILED-COIL DOMAIN-CONTAINING PROTEIN 142"/>
    <property type="match status" value="1"/>
</dbReference>
<gene>
    <name evidence="2" type="ORF">ABEB36_008287</name>
</gene>
<evidence type="ECO:0000313" key="3">
    <source>
        <dbReference type="Proteomes" id="UP001566132"/>
    </source>
</evidence>
<dbReference type="Pfam" id="PF14923">
    <property type="entry name" value="CCDC142"/>
    <property type="match status" value="1"/>
</dbReference>
<dbReference type="Proteomes" id="UP001566132">
    <property type="component" value="Unassembled WGS sequence"/>
</dbReference>
<keyword evidence="3" id="KW-1185">Reference proteome</keyword>